<organism evidence="8 9">
    <name type="scientific">Anaerococcus prevotii ACS-065-V-Col13</name>
    <dbReference type="NCBI Taxonomy" id="879305"/>
    <lineage>
        <taxon>Bacteria</taxon>
        <taxon>Bacillati</taxon>
        <taxon>Bacillota</taxon>
        <taxon>Tissierellia</taxon>
        <taxon>Tissierellales</taxon>
        <taxon>Peptoniphilaceae</taxon>
        <taxon>Anaerococcus</taxon>
    </lineage>
</organism>
<evidence type="ECO:0000256" key="7">
    <source>
        <dbReference type="PROSITE-ProRule" id="PRU00418"/>
    </source>
</evidence>
<evidence type="ECO:0000256" key="3">
    <source>
        <dbReference type="ARBA" id="ARBA00022679"/>
    </source>
</evidence>
<dbReference type="GO" id="GO:0016740">
    <property type="term" value="F:transferase activity"/>
    <property type="evidence" value="ECO:0007669"/>
    <property type="project" value="UniProtKB-KW"/>
</dbReference>
<name>F0GV89_9FIRM</name>
<protein>
    <submittedName>
        <fullName evidence="8">Putative lichenan-specific phosphotransferase enzyme IIA component</fullName>
    </submittedName>
</protein>
<evidence type="ECO:0000313" key="9">
    <source>
        <dbReference type="Proteomes" id="UP000005286"/>
    </source>
</evidence>
<feature type="active site" description="Tele-phosphohistidine intermediate" evidence="5">
    <location>
        <position position="78"/>
    </location>
</feature>
<dbReference type="PIRSF" id="PIRSF000699">
    <property type="entry name" value="PTS_IILac_III"/>
    <property type="match status" value="1"/>
</dbReference>
<dbReference type="STRING" id="879305.HMPREF9290_1182"/>
<evidence type="ECO:0000313" key="8">
    <source>
        <dbReference type="EMBL" id="EGC82241.1"/>
    </source>
</evidence>
<keyword evidence="2" id="KW-0762">Sugar transport</keyword>
<keyword evidence="4" id="KW-0598">Phosphotransferase system</keyword>
<dbReference type="PROSITE" id="PS51095">
    <property type="entry name" value="PTS_EIIA_TYPE_3"/>
    <property type="match status" value="1"/>
</dbReference>
<gene>
    <name evidence="8" type="ORF">HMPREF9290_1182</name>
</gene>
<reference evidence="8 9" key="1">
    <citation type="submission" date="2011-01" db="EMBL/GenBank/DDBJ databases">
        <authorList>
            <person name="Durkin A.S."/>
            <person name="Madupu R."/>
            <person name="Torralba M."/>
            <person name="Gillis M."/>
            <person name="Methe B."/>
            <person name="Sutton G."/>
            <person name="Nelson K.E."/>
        </authorList>
    </citation>
    <scope>NUCLEOTIDE SEQUENCE [LARGE SCALE GENOMIC DNA]</scope>
    <source>
        <strain evidence="8 9">ACS-065-V-Col13</strain>
    </source>
</reference>
<dbReference type="eggNOG" id="COG1447">
    <property type="taxonomic scope" value="Bacteria"/>
</dbReference>
<sequence length="109" mass="12513">MNDEKLYELAFQIIVHAGESRSLSSEAMDAAENFDFDKAEELLKKANDEFLECHQVQTDLLTKEANGEKADINIILVHSQDHLTMATMAMDNAKRWITLNKKLQKMEEK</sequence>
<evidence type="ECO:0000256" key="1">
    <source>
        <dbReference type="ARBA" id="ARBA00022448"/>
    </source>
</evidence>
<evidence type="ECO:0000256" key="6">
    <source>
        <dbReference type="PIRSR" id="PIRSR000699-2"/>
    </source>
</evidence>
<dbReference type="EMBL" id="AEXM01000013">
    <property type="protein sequence ID" value="EGC82241.1"/>
    <property type="molecule type" value="Genomic_DNA"/>
</dbReference>
<dbReference type="Pfam" id="PF02255">
    <property type="entry name" value="PTS_IIA"/>
    <property type="match status" value="1"/>
</dbReference>
<dbReference type="SUPFAM" id="SSF46973">
    <property type="entry name" value="Enzyme IIa from lactose specific PTS, IIa-lac"/>
    <property type="match status" value="1"/>
</dbReference>
<dbReference type="AlphaFoldDB" id="F0GV89"/>
<dbReference type="PANTHER" id="PTHR34382">
    <property type="entry name" value="PTS SYSTEM N,N'-DIACETYLCHITOBIOSE-SPECIFIC EIIA COMPONENT"/>
    <property type="match status" value="1"/>
</dbReference>
<comment type="caution">
    <text evidence="8">The sequence shown here is derived from an EMBL/GenBank/DDBJ whole genome shotgun (WGS) entry which is preliminary data.</text>
</comment>
<keyword evidence="6" id="KW-0460">Magnesium</keyword>
<evidence type="ECO:0000256" key="2">
    <source>
        <dbReference type="ARBA" id="ARBA00022597"/>
    </source>
</evidence>
<dbReference type="Proteomes" id="UP000005286">
    <property type="component" value="Unassembled WGS sequence"/>
</dbReference>
<comment type="cofactor">
    <cofactor evidence="6">
        <name>Mg(2+)</name>
        <dbReference type="ChEBI" id="CHEBI:18420"/>
    </cofactor>
    <text evidence="6">Binds 1 Mg(2+) ion per trimer.</text>
</comment>
<dbReference type="GO" id="GO:0009401">
    <property type="term" value="P:phosphoenolpyruvate-dependent sugar phosphotransferase system"/>
    <property type="evidence" value="ECO:0007669"/>
    <property type="project" value="UniProtKB-KW"/>
</dbReference>
<evidence type="ECO:0000256" key="4">
    <source>
        <dbReference type="ARBA" id="ARBA00022683"/>
    </source>
</evidence>
<dbReference type="PATRIC" id="fig|879305.3.peg.722"/>
<keyword evidence="3 8" id="KW-0808">Transferase</keyword>
<proteinExistence type="predicted"/>
<keyword evidence="9" id="KW-1185">Reference proteome</keyword>
<feature type="binding site" evidence="6">
    <location>
        <position position="81"/>
    </location>
    <ligand>
        <name>Mg(2+)</name>
        <dbReference type="ChEBI" id="CHEBI:18420"/>
        <note>ligand shared between all trimeric partners</note>
    </ligand>
</feature>
<dbReference type="GO" id="GO:0046872">
    <property type="term" value="F:metal ion binding"/>
    <property type="evidence" value="ECO:0007669"/>
    <property type="project" value="UniProtKB-KW"/>
</dbReference>
<dbReference type="RefSeq" id="WP_004834656.1">
    <property type="nucleotide sequence ID" value="NZ_AEXM01000013.1"/>
</dbReference>
<dbReference type="InterPro" id="IPR003188">
    <property type="entry name" value="PTS_IIA_lac/cel"/>
</dbReference>
<keyword evidence="1" id="KW-0813">Transport</keyword>
<accession>F0GV89</accession>
<dbReference type="PANTHER" id="PTHR34382:SF7">
    <property type="entry name" value="PTS SYSTEM N,N'-DIACETYLCHITOBIOSE-SPECIFIC EIIA COMPONENT"/>
    <property type="match status" value="1"/>
</dbReference>
<evidence type="ECO:0000256" key="5">
    <source>
        <dbReference type="PIRSR" id="PIRSR000699-1"/>
    </source>
</evidence>
<feature type="modified residue" description="Phosphohistidine; by HPr" evidence="7">
    <location>
        <position position="78"/>
    </location>
</feature>
<dbReference type="InterPro" id="IPR036542">
    <property type="entry name" value="PTS_IIA_lac/cel_sf"/>
</dbReference>
<dbReference type="Gene3D" id="1.20.58.80">
    <property type="entry name" value="Phosphotransferase system, lactose/cellobiose-type IIA subunit"/>
    <property type="match status" value="1"/>
</dbReference>
<keyword evidence="6" id="KW-0479">Metal-binding</keyword>